<sequence>MGWESNSVGFGLGVGNCCGALFLSFCLSLSPSCSFTFAFASSSSLALALAFRYLSLMPSSSDDSSRNSYFSCLPFPPPRTAVLPLDFLSGPGGLRGWSLGSI</sequence>
<organism evidence="2 3">
    <name type="scientific">Podospora aff. communis PSN243</name>
    <dbReference type="NCBI Taxonomy" id="3040156"/>
    <lineage>
        <taxon>Eukaryota</taxon>
        <taxon>Fungi</taxon>
        <taxon>Dikarya</taxon>
        <taxon>Ascomycota</taxon>
        <taxon>Pezizomycotina</taxon>
        <taxon>Sordariomycetes</taxon>
        <taxon>Sordariomycetidae</taxon>
        <taxon>Sordariales</taxon>
        <taxon>Podosporaceae</taxon>
        <taxon>Podospora</taxon>
    </lineage>
</organism>
<feature type="transmembrane region" description="Helical" evidence="1">
    <location>
        <begin position="7"/>
        <end position="30"/>
    </location>
</feature>
<dbReference type="EMBL" id="MU865921">
    <property type="protein sequence ID" value="KAK4453214.1"/>
    <property type="molecule type" value="Genomic_DNA"/>
</dbReference>
<evidence type="ECO:0000313" key="3">
    <source>
        <dbReference type="Proteomes" id="UP001321760"/>
    </source>
</evidence>
<evidence type="ECO:0000313" key="2">
    <source>
        <dbReference type="EMBL" id="KAK4453214.1"/>
    </source>
</evidence>
<evidence type="ECO:0008006" key="4">
    <source>
        <dbReference type="Google" id="ProtNLM"/>
    </source>
</evidence>
<reference evidence="2" key="2">
    <citation type="submission" date="2023-05" db="EMBL/GenBank/DDBJ databases">
        <authorList>
            <consortium name="Lawrence Berkeley National Laboratory"/>
            <person name="Steindorff A."/>
            <person name="Hensen N."/>
            <person name="Bonometti L."/>
            <person name="Westerberg I."/>
            <person name="Brannstrom I.O."/>
            <person name="Guillou S."/>
            <person name="Cros-Aarteil S."/>
            <person name="Calhoun S."/>
            <person name="Haridas S."/>
            <person name="Kuo A."/>
            <person name="Mondo S."/>
            <person name="Pangilinan J."/>
            <person name="Riley R."/>
            <person name="Labutti K."/>
            <person name="Andreopoulos B."/>
            <person name="Lipzen A."/>
            <person name="Chen C."/>
            <person name="Yanf M."/>
            <person name="Daum C."/>
            <person name="Ng V."/>
            <person name="Clum A."/>
            <person name="Ohm R."/>
            <person name="Martin F."/>
            <person name="Silar P."/>
            <person name="Natvig D."/>
            <person name="Lalanne C."/>
            <person name="Gautier V."/>
            <person name="Ament-Velasquez S.L."/>
            <person name="Kruys A."/>
            <person name="Hutchinson M.I."/>
            <person name="Powell A.J."/>
            <person name="Barry K."/>
            <person name="Miller A.N."/>
            <person name="Grigoriev I.V."/>
            <person name="Debuchy R."/>
            <person name="Gladieux P."/>
            <person name="Thoren M.H."/>
            <person name="Johannesson H."/>
        </authorList>
    </citation>
    <scope>NUCLEOTIDE SEQUENCE</scope>
    <source>
        <strain evidence="2">PSN243</strain>
    </source>
</reference>
<dbReference type="Proteomes" id="UP001321760">
    <property type="component" value="Unassembled WGS sequence"/>
</dbReference>
<name>A0AAV9GW79_9PEZI</name>
<keyword evidence="1" id="KW-0472">Membrane</keyword>
<gene>
    <name evidence="2" type="ORF">QBC34DRAFT_396625</name>
</gene>
<keyword evidence="1" id="KW-1133">Transmembrane helix</keyword>
<proteinExistence type="predicted"/>
<keyword evidence="3" id="KW-1185">Reference proteome</keyword>
<evidence type="ECO:0000256" key="1">
    <source>
        <dbReference type="SAM" id="Phobius"/>
    </source>
</evidence>
<keyword evidence="1" id="KW-0812">Transmembrane</keyword>
<comment type="caution">
    <text evidence="2">The sequence shown here is derived from an EMBL/GenBank/DDBJ whole genome shotgun (WGS) entry which is preliminary data.</text>
</comment>
<accession>A0AAV9GW79</accession>
<reference evidence="2" key="1">
    <citation type="journal article" date="2023" name="Mol. Phylogenet. Evol.">
        <title>Genome-scale phylogeny and comparative genomics of the fungal order Sordariales.</title>
        <authorList>
            <person name="Hensen N."/>
            <person name="Bonometti L."/>
            <person name="Westerberg I."/>
            <person name="Brannstrom I.O."/>
            <person name="Guillou S."/>
            <person name="Cros-Aarteil S."/>
            <person name="Calhoun S."/>
            <person name="Haridas S."/>
            <person name="Kuo A."/>
            <person name="Mondo S."/>
            <person name="Pangilinan J."/>
            <person name="Riley R."/>
            <person name="LaButti K."/>
            <person name="Andreopoulos B."/>
            <person name="Lipzen A."/>
            <person name="Chen C."/>
            <person name="Yan M."/>
            <person name="Daum C."/>
            <person name="Ng V."/>
            <person name="Clum A."/>
            <person name="Steindorff A."/>
            <person name="Ohm R.A."/>
            <person name="Martin F."/>
            <person name="Silar P."/>
            <person name="Natvig D.O."/>
            <person name="Lalanne C."/>
            <person name="Gautier V."/>
            <person name="Ament-Velasquez S.L."/>
            <person name="Kruys A."/>
            <person name="Hutchinson M.I."/>
            <person name="Powell A.J."/>
            <person name="Barry K."/>
            <person name="Miller A.N."/>
            <person name="Grigoriev I.V."/>
            <person name="Debuchy R."/>
            <person name="Gladieux P."/>
            <person name="Hiltunen Thoren M."/>
            <person name="Johannesson H."/>
        </authorList>
    </citation>
    <scope>NUCLEOTIDE SEQUENCE</scope>
    <source>
        <strain evidence="2">PSN243</strain>
    </source>
</reference>
<feature type="transmembrane region" description="Helical" evidence="1">
    <location>
        <begin position="36"/>
        <end position="54"/>
    </location>
</feature>
<dbReference type="AlphaFoldDB" id="A0AAV9GW79"/>
<protein>
    <recommendedName>
        <fullName evidence="4">Secreted protein</fullName>
    </recommendedName>
</protein>